<evidence type="ECO:0000313" key="4">
    <source>
        <dbReference type="Proteomes" id="UP001062632"/>
    </source>
</evidence>
<reference evidence="3 4" key="1">
    <citation type="submission" date="2013-04" db="EMBL/GenBank/DDBJ databases">
        <title>The genome sequencing project of 58 acetic acid bacteria.</title>
        <authorList>
            <person name="Okamoto-Kainuma A."/>
            <person name="Ishikawa M."/>
            <person name="Umino S."/>
            <person name="Koizumi Y."/>
            <person name="Shiwa Y."/>
            <person name="Yoshikawa H."/>
            <person name="Matsutani M."/>
            <person name="Matsushita K."/>
        </authorList>
    </citation>
    <scope>NUCLEOTIDE SEQUENCE [LARGE SCALE GENOMIC DNA]</scope>
    <source>
        <strain evidence="3 4">NBRC 106555</strain>
    </source>
</reference>
<name>A0ABQ0QN67_9PROT</name>
<dbReference type="InterPro" id="IPR029058">
    <property type="entry name" value="AB_hydrolase_fold"/>
</dbReference>
<organism evidence="3 4">
    <name type="scientific">Neokomagataea thailandica NBRC 106555</name>
    <dbReference type="NCBI Taxonomy" id="1223520"/>
    <lineage>
        <taxon>Bacteria</taxon>
        <taxon>Pseudomonadati</taxon>
        <taxon>Pseudomonadota</taxon>
        <taxon>Alphaproteobacteria</taxon>
        <taxon>Acetobacterales</taxon>
        <taxon>Acetobacteraceae</taxon>
        <taxon>Neokomagataea</taxon>
    </lineage>
</organism>
<keyword evidence="1" id="KW-0378">Hydrolase</keyword>
<dbReference type="PRINTS" id="PR00111">
    <property type="entry name" value="ABHYDROLASE"/>
</dbReference>
<evidence type="ECO:0000313" key="3">
    <source>
        <dbReference type="EMBL" id="GBR51193.1"/>
    </source>
</evidence>
<dbReference type="PANTHER" id="PTHR46118:SF4">
    <property type="entry name" value="PROTEIN ABHD11"/>
    <property type="match status" value="1"/>
</dbReference>
<dbReference type="InterPro" id="IPR000073">
    <property type="entry name" value="AB_hydrolase_1"/>
</dbReference>
<feature type="domain" description="AB hydrolase-1" evidence="2">
    <location>
        <begin position="19"/>
        <end position="245"/>
    </location>
</feature>
<gene>
    <name evidence="3" type="ORF">AA106555_0465</name>
</gene>
<evidence type="ECO:0000259" key="2">
    <source>
        <dbReference type="Pfam" id="PF00561"/>
    </source>
</evidence>
<evidence type="ECO:0000256" key="1">
    <source>
        <dbReference type="ARBA" id="ARBA00022801"/>
    </source>
</evidence>
<comment type="caution">
    <text evidence="3">The sequence shown here is derived from an EMBL/GenBank/DDBJ whole genome shotgun (WGS) entry which is preliminary data.</text>
</comment>
<dbReference type="Pfam" id="PF00561">
    <property type="entry name" value="Abhydrolase_1"/>
    <property type="match status" value="1"/>
</dbReference>
<proteinExistence type="predicted"/>
<dbReference type="RefSeq" id="WP_267298707.1">
    <property type="nucleotide sequence ID" value="NZ_BAQC01000010.1"/>
</dbReference>
<accession>A0ABQ0QN67</accession>
<dbReference type="InterPro" id="IPR000639">
    <property type="entry name" value="Epox_hydrolase-like"/>
</dbReference>
<protein>
    <submittedName>
        <fullName evidence="3">Esterase</fullName>
    </submittedName>
</protein>
<dbReference type="Proteomes" id="UP001062632">
    <property type="component" value="Unassembled WGS sequence"/>
</dbReference>
<dbReference type="EMBL" id="BAQC01000010">
    <property type="protein sequence ID" value="GBR51193.1"/>
    <property type="molecule type" value="Genomic_DNA"/>
</dbReference>
<dbReference type="Gene3D" id="3.40.50.1820">
    <property type="entry name" value="alpha/beta hydrolase"/>
    <property type="match status" value="1"/>
</dbReference>
<keyword evidence="4" id="KW-1185">Reference proteome</keyword>
<dbReference type="PRINTS" id="PR00412">
    <property type="entry name" value="EPOXHYDRLASE"/>
</dbReference>
<dbReference type="PANTHER" id="PTHR46118">
    <property type="entry name" value="PROTEIN ABHD11"/>
    <property type="match status" value="1"/>
</dbReference>
<dbReference type="SUPFAM" id="SSF53474">
    <property type="entry name" value="alpha/beta-Hydrolases"/>
    <property type="match status" value="1"/>
</dbReference>
<sequence>MKLQVIERTDGDTPPEHRPVVVFLHGLFGRARNLGFLQRATAGTFRTLAPDLRNHGDSPHGPVSYAAMAQDVLETLDALNIQKFSIVGHSMGGKVAMQLALTSPERVQRLFVADMAPAPTRHGQSAMIERFKSFTFPDHLERKEALTLLDPITGSRAVSELMCQNLKLGEKPGWAIGFDALAAEIAHIEGWEAPSTQPYLGPALFLRGENSPYVQEQHYPLIKALFPQALIQTLPDAGHWLHVDQPKAFLSVMTPFLLNE</sequence>